<dbReference type="Gene3D" id="3.90.1150.10">
    <property type="entry name" value="Aspartate Aminotransferase, domain 1"/>
    <property type="match status" value="1"/>
</dbReference>
<dbReference type="GO" id="GO:0030170">
    <property type="term" value="F:pyridoxal phosphate binding"/>
    <property type="evidence" value="ECO:0007669"/>
    <property type="project" value="InterPro"/>
</dbReference>
<dbReference type="Pfam" id="PF00550">
    <property type="entry name" value="PP-binding"/>
    <property type="match status" value="2"/>
</dbReference>
<feature type="domain" description="Carrier" evidence="7">
    <location>
        <begin position="1654"/>
        <end position="1729"/>
    </location>
</feature>
<evidence type="ECO:0000256" key="2">
    <source>
        <dbReference type="ARBA" id="ARBA00006432"/>
    </source>
</evidence>
<dbReference type="InterPro" id="IPR020806">
    <property type="entry name" value="PKS_PP-bd"/>
</dbReference>
<dbReference type="Gene3D" id="3.40.50.980">
    <property type="match status" value="2"/>
</dbReference>
<organism evidence="8 9">
    <name type="scientific">Thioflexithrix psekupsensis</name>
    <dbReference type="NCBI Taxonomy" id="1570016"/>
    <lineage>
        <taxon>Bacteria</taxon>
        <taxon>Pseudomonadati</taxon>
        <taxon>Pseudomonadota</taxon>
        <taxon>Gammaproteobacteria</taxon>
        <taxon>Thiotrichales</taxon>
        <taxon>Thioflexithrix</taxon>
    </lineage>
</organism>
<dbReference type="GO" id="GO:0005737">
    <property type="term" value="C:cytoplasm"/>
    <property type="evidence" value="ECO:0007669"/>
    <property type="project" value="TreeGrafter"/>
</dbReference>
<dbReference type="InterPro" id="IPR020845">
    <property type="entry name" value="AMP-binding_CS"/>
</dbReference>
<dbReference type="Pfam" id="PF00202">
    <property type="entry name" value="Aminotran_3"/>
    <property type="match status" value="1"/>
</dbReference>
<dbReference type="SUPFAM" id="SSF47336">
    <property type="entry name" value="ACP-like"/>
    <property type="match status" value="2"/>
</dbReference>
<comment type="caution">
    <text evidence="8">The sequence shown here is derived from an EMBL/GenBank/DDBJ whole genome shotgun (WGS) entry which is preliminary data.</text>
</comment>
<gene>
    <name evidence="8" type="ORF">TPSD3_07295</name>
</gene>
<dbReference type="InterPro" id="IPR015421">
    <property type="entry name" value="PyrdxlP-dep_Trfase_major"/>
</dbReference>
<evidence type="ECO:0000259" key="7">
    <source>
        <dbReference type="PROSITE" id="PS50075"/>
    </source>
</evidence>
<dbReference type="GO" id="GO:0044550">
    <property type="term" value="P:secondary metabolite biosynthetic process"/>
    <property type="evidence" value="ECO:0007669"/>
    <property type="project" value="UniProtKB-ARBA"/>
</dbReference>
<dbReference type="InterPro" id="IPR010071">
    <property type="entry name" value="AA_adenyl_dom"/>
</dbReference>
<dbReference type="Pfam" id="PF00668">
    <property type="entry name" value="Condensation"/>
    <property type="match status" value="1"/>
</dbReference>
<dbReference type="PROSITE" id="PS00455">
    <property type="entry name" value="AMP_BINDING"/>
    <property type="match status" value="1"/>
</dbReference>
<feature type="region of interest" description="Disordered" evidence="6">
    <location>
        <begin position="81"/>
        <end position="116"/>
    </location>
</feature>
<accession>A0A251X9F6</accession>
<evidence type="ECO:0000256" key="1">
    <source>
        <dbReference type="ARBA" id="ARBA00001957"/>
    </source>
</evidence>
<dbReference type="SUPFAM" id="SSF56801">
    <property type="entry name" value="Acetyl-CoA synthetase-like"/>
    <property type="match status" value="1"/>
</dbReference>
<feature type="domain" description="Carrier" evidence="7">
    <location>
        <begin position="1"/>
        <end position="81"/>
    </location>
</feature>
<evidence type="ECO:0000256" key="5">
    <source>
        <dbReference type="ARBA" id="ARBA00022898"/>
    </source>
</evidence>
<evidence type="ECO:0000256" key="6">
    <source>
        <dbReference type="SAM" id="MobiDB-lite"/>
    </source>
</evidence>
<dbReference type="GO" id="GO:0043041">
    <property type="term" value="P:amino acid activation for nonribosomal peptide biosynthetic process"/>
    <property type="evidence" value="ECO:0007669"/>
    <property type="project" value="TreeGrafter"/>
</dbReference>
<dbReference type="CDD" id="cd19531">
    <property type="entry name" value="LCL_NRPS-like"/>
    <property type="match status" value="1"/>
</dbReference>
<dbReference type="Gene3D" id="3.30.300.30">
    <property type="match status" value="1"/>
</dbReference>
<dbReference type="EMBL" id="MSLT01000012">
    <property type="protein sequence ID" value="OUD14132.1"/>
    <property type="molecule type" value="Genomic_DNA"/>
</dbReference>
<evidence type="ECO:0000313" key="8">
    <source>
        <dbReference type="EMBL" id="OUD14132.1"/>
    </source>
</evidence>
<dbReference type="InterPro" id="IPR005814">
    <property type="entry name" value="Aminotrans_3"/>
</dbReference>
<keyword evidence="9" id="KW-1185">Reference proteome</keyword>
<dbReference type="InterPro" id="IPR001242">
    <property type="entry name" value="Condensation_dom"/>
</dbReference>
<dbReference type="GO" id="GO:0008483">
    <property type="term" value="F:transaminase activity"/>
    <property type="evidence" value="ECO:0007669"/>
    <property type="project" value="InterPro"/>
</dbReference>
<dbReference type="SMART" id="SM00823">
    <property type="entry name" value="PKS_PP"/>
    <property type="match status" value="2"/>
</dbReference>
<comment type="cofactor">
    <cofactor evidence="1">
        <name>pantetheine 4'-phosphate</name>
        <dbReference type="ChEBI" id="CHEBI:47942"/>
    </cofactor>
</comment>
<dbReference type="Gene3D" id="3.40.640.10">
    <property type="entry name" value="Type I PLP-dependent aspartate aminotransferase-like (Major domain)"/>
    <property type="match status" value="1"/>
</dbReference>
<dbReference type="InterPro" id="IPR036736">
    <property type="entry name" value="ACP-like_sf"/>
</dbReference>
<dbReference type="SUPFAM" id="SSF53383">
    <property type="entry name" value="PLP-dependent transferases"/>
    <property type="match status" value="1"/>
</dbReference>
<evidence type="ECO:0000313" key="9">
    <source>
        <dbReference type="Proteomes" id="UP000194798"/>
    </source>
</evidence>
<dbReference type="CDD" id="cd00610">
    <property type="entry name" value="OAT_like"/>
    <property type="match status" value="1"/>
</dbReference>
<feature type="compositionally biased region" description="Low complexity" evidence="6">
    <location>
        <begin position="93"/>
        <end position="112"/>
    </location>
</feature>
<feature type="compositionally biased region" description="Basic residues" evidence="6">
    <location>
        <begin position="1736"/>
        <end position="1756"/>
    </location>
</feature>
<dbReference type="Gene3D" id="2.30.38.10">
    <property type="entry name" value="Luciferase, Domain 3"/>
    <property type="match status" value="1"/>
</dbReference>
<evidence type="ECO:0000256" key="4">
    <source>
        <dbReference type="ARBA" id="ARBA00022553"/>
    </source>
</evidence>
<dbReference type="InterPro" id="IPR023213">
    <property type="entry name" value="CAT-like_dom_sf"/>
</dbReference>
<dbReference type="SUPFAM" id="SSF52777">
    <property type="entry name" value="CoA-dependent acyltransferases"/>
    <property type="match status" value="2"/>
</dbReference>
<protein>
    <recommendedName>
        <fullName evidence="7">Carrier domain-containing protein</fullName>
    </recommendedName>
</protein>
<keyword evidence="3" id="KW-0596">Phosphopantetheine</keyword>
<dbReference type="PROSITE" id="PS50075">
    <property type="entry name" value="CARRIER"/>
    <property type="match status" value="2"/>
</dbReference>
<dbReference type="FunFam" id="3.40.50.980:FF:000001">
    <property type="entry name" value="Non-ribosomal peptide synthetase"/>
    <property type="match status" value="1"/>
</dbReference>
<dbReference type="Pfam" id="PF13193">
    <property type="entry name" value="AMP-binding_C"/>
    <property type="match status" value="1"/>
</dbReference>
<name>A0A251X9F6_9GAMM</name>
<dbReference type="GO" id="GO:0031177">
    <property type="term" value="F:phosphopantetheine binding"/>
    <property type="evidence" value="ECO:0007669"/>
    <property type="project" value="InterPro"/>
</dbReference>
<dbReference type="PANTHER" id="PTHR45527">
    <property type="entry name" value="NONRIBOSOMAL PEPTIDE SYNTHETASE"/>
    <property type="match status" value="1"/>
</dbReference>
<dbReference type="Pfam" id="PF00501">
    <property type="entry name" value="AMP-binding"/>
    <property type="match status" value="1"/>
</dbReference>
<evidence type="ECO:0000256" key="3">
    <source>
        <dbReference type="ARBA" id="ARBA00022450"/>
    </source>
</evidence>
<dbReference type="PANTHER" id="PTHR45527:SF1">
    <property type="entry name" value="FATTY ACID SYNTHASE"/>
    <property type="match status" value="1"/>
</dbReference>
<dbReference type="FunFam" id="3.30.300.30:FF:000010">
    <property type="entry name" value="Enterobactin synthetase component F"/>
    <property type="match status" value="1"/>
</dbReference>
<dbReference type="CDD" id="cd05930">
    <property type="entry name" value="A_NRPS"/>
    <property type="match status" value="1"/>
</dbReference>
<sequence>MTPQQKTVIDTLLAMMSDALPAMPVEQSLHVPFLEMGANSLVLMEVQRHVENRFGVNIAINQFFEELTHIEALAQYITEHSPSLNTPEPAPSVTQNPAPAAPTTVPLPNTNTTPPPVFNTSSSELEHIFQQQLHIATQTLQQVIAQQLDFLRGQGVTNVDHAVFNAPVIGQNVASAVAPTSSPAPVKSVTENTATVKSNTSPQHLLSPLEIRARGLTPTQQTHLEQLIQRFTEKTKTSKQLTQRYRAVLADSRATVGFRFTTKEMLYQIVGKTAKGSRIWDIDGNEYIDITMGQGVNLFGHQPDFILQALAEAQTHALPGPPRILETCEAAALICELTGLERVAFTNSGTEAVMAAIRLARAATKRNKIIMFENAYHGHSDFSLGKAQWDGDQLHTLPIASGIPVGAVQDTLLLPYGEESSLDYIRRHIHECAAIIVEPVQSRRPDLQPKAFLQTCRRLTEEAGALLIFDEMVTGFRAHPGGAQAWFGIRADLATYGKVLGGGLPVGVVAGRAKYMDGIDGGFWNYGDNSYPQAERTVFGGTFCQHPLAMATTLATLKHLKNQGVALQNAVNERTRYLAETLNAFFSAEEMPLKVVYFASLFSFSFTGNLEFLFYHLMLKGVFVWEWRNCFLSTAHTDEDVEKIIQAVKESLLELRAGGFIPEKTGKTTPIPSPIAVLKASDNQADQPLTEAQKQLWTLAKINPEGSLAYHIRIMLQLTGQLDVSALRQAINDVVARHEALRTAIYAEHQVIVSEVVLDVPLIDCRGSESTFTTWLQQELSTPFDLTKPPLFRATLVQLDAEHYRLALNAHHIVVDGYSINLIAQDIISAYNATMRGQLSPFSTVMPFKHYVHWQLEQLQTATWLAHENYWLTQWSHHTVPVLQLPTDFTRPVIKSYRGGRVRLDLSLDLLRKVPEFAQKQHCTPFMIYVAAYCLLLHRLTGQQELLIGIPTLGRGLKGSELMVGYCTHLLPIKSQIESLNQPFNEFLIATRRQLLSGYQHQDYPYAQLLKQWRQQKDHGTAPLIATVFNLDQPGVLPEMVNLRAEWLPQSVAFTPFDLTFNLTDIGTAAVLECDYDSDILTAETVQRWAGHYVTLLAELMNHPTQSVYELSLLTPEQRQQLLVQWNQTAQPYPRNQTIADLLTEKATQMDQAMALQFQDKTLTFAELNQQVNQLAHYLQNKGVKPDTIVGVCLTRQPALIVSLWAILKAGGAYLPLDPSYPAARLAFMLDDAQVSVLLTETALLPQLPNTQATVVCVDRDAPQWAEMAKSNPISAATAQNLAYLIYTSGSTGKPKGTMIEHRGLVNYLTWAVQAYEVAQGSGVPVHASMSFDATITSLFAASLAGKPLFLLPEKQHEAEVVTTDLLALLNSSSHLSLIKLTPAHLELLNPLLNTETLQQQCRYVILGGEALTTKQVAIWREFAPNIRLINEYGPTETVVGCCVYQVDADTPTQGQVPIGRPIANTQLYVLDATLRPVPIGVMGELYIGGDGVARGYHQRPELTAERFIPDPFNANSSSRLYKTGDLARYRADGILEYLGRIDNQVKVRGFRVELGEIETVLAQHAQVREAAVIAHRFSAQDVRLIAYYALKKGAVLDELTLRHTLSQQLPAHEMPAMFIQLPELPLTSNGKVDRAALPIPTQIQTQSAVAFLAASNSVEQQLVAIWQDLLHVKQVGVNDNFFDLGGHSLLILPMCEQIAQQLNYTLSPVDVFKYPTIRTLSALIQPSDNTPTLSKHQKAKQRNPNKKAVFRGLRG</sequence>
<dbReference type="NCBIfam" id="TIGR01733">
    <property type="entry name" value="AA-adenyl-dom"/>
    <property type="match status" value="1"/>
</dbReference>
<dbReference type="InterPro" id="IPR045851">
    <property type="entry name" value="AMP-bd_C_sf"/>
</dbReference>
<dbReference type="Gene3D" id="1.10.1200.10">
    <property type="entry name" value="ACP-like"/>
    <property type="match status" value="2"/>
</dbReference>
<dbReference type="FunFam" id="2.30.38.10:FF:000001">
    <property type="entry name" value="Non-ribosomal peptide synthetase PvdI"/>
    <property type="match status" value="1"/>
</dbReference>
<comment type="similarity">
    <text evidence="2">Belongs to the ATP-dependent AMP-binding enzyme family.</text>
</comment>
<reference evidence="8 9" key="1">
    <citation type="submission" date="2016-12" db="EMBL/GenBank/DDBJ databases">
        <title>Thioflexothrix psekupsii D3 genome sequencing and assembly.</title>
        <authorList>
            <person name="Fomenkov A."/>
            <person name="Vincze T."/>
            <person name="Grabovich M."/>
            <person name="Anton B.P."/>
            <person name="Dubinina G."/>
            <person name="Orlova M."/>
            <person name="Belousova E."/>
            <person name="Roberts R.J."/>
        </authorList>
    </citation>
    <scope>NUCLEOTIDE SEQUENCE [LARGE SCALE GENOMIC DNA]</scope>
    <source>
        <strain evidence="8">D3</strain>
    </source>
</reference>
<dbReference type="InterPro" id="IPR000873">
    <property type="entry name" value="AMP-dep_synth/lig_dom"/>
</dbReference>
<keyword evidence="5" id="KW-0663">Pyridoxal phosphate</keyword>
<dbReference type="Proteomes" id="UP000194798">
    <property type="component" value="Unassembled WGS sequence"/>
</dbReference>
<dbReference type="InterPro" id="IPR025110">
    <property type="entry name" value="AMP-bd_C"/>
</dbReference>
<keyword evidence="4" id="KW-0597">Phosphoprotein</keyword>
<feature type="region of interest" description="Disordered" evidence="6">
    <location>
        <begin position="1729"/>
        <end position="1756"/>
    </location>
</feature>
<dbReference type="InterPro" id="IPR015422">
    <property type="entry name" value="PyrdxlP-dep_Trfase_small"/>
</dbReference>
<dbReference type="FunFam" id="3.40.50.12780:FF:000012">
    <property type="entry name" value="Non-ribosomal peptide synthetase"/>
    <property type="match status" value="1"/>
</dbReference>
<proteinExistence type="inferred from homology"/>
<dbReference type="FunFam" id="1.10.1200.10:FF:000005">
    <property type="entry name" value="Nonribosomal peptide synthetase 1"/>
    <property type="match status" value="1"/>
</dbReference>
<dbReference type="InterPro" id="IPR009081">
    <property type="entry name" value="PP-bd_ACP"/>
</dbReference>
<dbReference type="InterPro" id="IPR015424">
    <property type="entry name" value="PyrdxlP-dep_Trfase"/>
</dbReference>
<dbReference type="Gene3D" id="3.30.559.30">
    <property type="entry name" value="Nonribosomal peptide synthetase, condensation domain"/>
    <property type="match status" value="1"/>
</dbReference>
<dbReference type="Gene3D" id="3.30.559.10">
    <property type="entry name" value="Chloramphenicol acetyltransferase-like domain"/>
    <property type="match status" value="1"/>
</dbReference>